<feature type="compositionally biased region" description="Low complexity" evidence="1">
    <location>
        <begin position="818"/>
        <end position="827"/>
    </location>
</feature>
<keyword evidence="4" id="KW-1185">Reference proteome</keyword>
<feature type="transmembrane region" description="Helical" evidence="2">
    <location>
        <begin position="76"/>
        <end position="96"/>
    </location>
</feature>
<feature type="region of interest" description="Disordered" evidence="1">
    <location>
        <begin position="648"/>
        <end position="727"/>
    </location>
</feature>
<feature type="region of interest" description="Disordered" evidence="1">
    <location>
        <begin position="497"/>
        <end position="564"/>
    </location>
</feature>
<feature type="compositionally biased region" description="Basic and acidic residues" evidence="1">
    <location>
        <begin position="788"/>
        <end position="802"/>
    </location>
</feature>
<accession>U6H8K1</accession>
<evidence type="ECO:0000313" key="3">
    <source>
        <dbReference type="EMBL" id="CDI87718.1"/>
    </source>
</evidence>
<proteinExistence type="predicted"/>
<dbReference type="Proteomes" id="UP000018201">
    <property type="component" value="Unassembled WGS sequence"/>
</dbReference>
<keyword evidence="2" id="KW-0812">Transmembrane</keyword>
<gene>
    <name evidence="3" type="ORF">EPH_0038720</name>
</gene>
<protein>
    <submittedName>
        <fullName evidence="3">Actin associated protein Wsp1, related</fullName>
    </submittedName>
</protein>
<dbReference type="VEuPathDB" id="ToxoDB:EPH_0038720"/>
<reference evidence="3" key="1">
    <citation type="submission" date="2013-10" db="EMBL/GenBank/DDBJ databases">
        <title>Genomic analysis of the causative agents of coccidiosis in chickens.</title>
        <authorList>
            <person name="Reid A.J."/>
            <person name="Blake D."/>
            <person name="Billington K."/>
            <person name="Browne H."/>
            <person name="Dunn M."/>
            <person name="Hung S."/>
            <person name="Kawahara F."/>
            <person name="Miranda-Saavedra D."/>
            <person name="Mourier T."/>
            <person name="Nagra H."/>
            <person name="Otto T.D."/>
            <person name="Rawlings N."/>
            <person name="Sanchez A."/>
            <person name="Sanders M."/>
            <person name="Subramaniam C."/>
            <person name="Tay Y."/>
            <person name="Dear P."/>
            <person name="Doerig C."/>
            <person name="Gruber A."/>
            <person name="Parkinson J."/>
            <person name="Shirley M."/>
            <person name="Wan K.L."/>
            <person name="Berriman M."/>
            <person name="Tomley F."/>
            <person name="Pain A."/>
        </authorList>
    </citation>
    <scope>NUCLEOTIDE SEQUENCE [LARGE SCALE GENOMIC DNA]</scope>
    <source>
        <strain evidence="3">Houghton</strain>
    </source>
</reference>
<evidence type="ECO:0000256" key="1">
    <source>
        <dbReference type="SAM" id="MobiDB-lite"/>
    </source>
</evidence>
<evidence type="ECO:0000313" key="4">
    <source>
        <dbReference type="Proteomes" id="UP000018201"/>
    </source>
</evidence>
<feature type="compositionally biased region" description="Acidic residues" evidence="1">
    <location>
        <begin position="132"/>
        <end position="154"/>
    </location>
</feature>
<dbReference type="EMBL" id="HG703256">
    <property type="protein sequence ID" value="CDI87718.1"/>
    <property type="molecule type" value="Genomic_DNA"/>
</dbReference>
<keyword evidence="2" id="KW-0472">Membrane</keyword>
<feature type="compositionally biased region" description="Pro residues" evidence="1">
    <location>
        <begin position="661"/>
        <end position="671"/>
    </location>
</feature>
<evidence type="ECO:0000256" key="2">
    <source>
        <dbReference type="SAM" id="Phobius"/>
    </source>
</evidence>
<feature type="compositionally biased region" description="Polar residues" evidence="1">
    <location>
        <begin position="716"/>
        <end position="727"/>
    </location>
</feature>
<dbReference type="AlphaFoldDB" id="U6H8K1"/>
<dbReference type="OrthoDB" id="348235at2759"/>
<keyword evidence="2" id="KW-1133">Transmembrane helix</keyword>
<organism evidence="3 4">
    <name type="scientific">Eimeria praecox</name>
    <dbReference type="NCBI Taxonomy" id="51316"/>
    <lineage>
        <taxon>Eukaryota</taxon>
        <taxon>Sar</taxon>
        <taxon>Alveolata</taxon>
        <taxon>Apicomplexa</taxon>
        <taxon>Conoidasida</taxon>
        <taxon>Coccidia</taxon>
        <taxon>Eucoccidiorida</taxon>
        <taxon>Eimeriorina</taxon>
        <taxon>Eimeriidae</taxon>
        <taxon>Eimeria</taxon>
    </lineage>
</organism>
<feature type="region of interest" description="Disordered" evidence="1">
    <location>
        <begin position="787"/>
        <end position="847"/>
    </location>
</feature>
<reference evidence="3" key="2">
    <citation type="submission" date="2013-10" db="EMBL/GenBank/DDBJ databases">
        <authorList>
            <person name="Aslett M."/>
        </authorList>
    </citation>
    <scope>NUCLEOTIDE SEQUENCE [LARGE SCALE GENOMIC DNA]</scope>
    <source>
        <strain evidence="3">Houghton</strain>
    </source>
</reference>
<feature type="region of interest" description="Disordered" evidence="1">
    <location>
        <begin position="132"/>
        <end position="163"/>
    </location>
</feature>
<sequence length="869" mass="95337">MLFVATTAKEALATGMLDSTDVPLKERAAVSIVMPQDENVRPYPGTSLNLVAGQSSGGFGSSVIRGRQKQWQISEFWALTAGFVSVVCLAVALLVLQCSRKALFHRLFGSFGGRSLSNSELEEHWVEICIDEEGGESEEEEEEEEEEESDEEEARDAGARQEGYLGREAGETNALQALEGLRCMLALSMQAFPYISFGKKTTLIVLLVTICTQEVALLGICSTPKVELERQKTMDFILQKGEQAFVQLAVEGRKSNALRRAKKTLRLMEQFRTTPLESNPEELAAKASISGYGILQCSEALKQMQPWVESSTPIPEDVIERALKVLSYTRATGKKRIRVDDAASSWMAEVQARVGFFGIIGKANVKGYPLHRVPLKIEIQKLKPRYEQLARSLVRSIQSALSDQPLEQKLRVQERRLQRKQQQQQVLQPVNQQQQVLQPVNQQQHRSTYQRSENTAILSSAFQSVEQLAVLRTGVGMLPSHPSWPFIIPSQRAVPTPTHHLPIFPGLHSAQPPSEDSRQHMPTTPLAPRHQLPPHSAPSWQKRQQETRGQQQPSLDSTTSKPVHGADVIVFTPREPPYEFAQRYGSFSSNVQRVWWSVPPPLGFPSRWPSADPLSPVQSRFALLRPSPVPTQFQNEYFKVVIPGSTPAPDGLMADHQHPRLPQPMPGPSTPAPDGLMADHQHPRLPQPMPGPSFTGPLPTQPTNAPSLRFPRPASQRPTSETPSRMVTPSVQFPGGWRPSHASRFVAPAAFWPPPKGAAQGGIDLPPGVQIGDLDPVGRLIAEAFPESETHSPEHAAQRRQGDGVWPQGPTLPPSPPSGSSSAAISAVEGKTSMPAGNEGASSSFELTLRTQGGAAWSLWGDRGTGSAH</sequence>
<name>U6H8K1_9EIME</name>